<reference evidence="3" key="1">
    <citation type="submission" date="2021-02" db="EMBL/GenBank/DDBJ databases">
        <authorList>
            <person name="Nowell W R."/>
        </authorList>
    </citation>
    <scope>NUCLEOTIDE SEQUENCE</scope>
</reference>
<dbReference type="EMBL" id="CAJOBQ010002855">
    <property type="protein sequence ID" value="CAF4582433.1"/>
    <property type="molecule type" value="Genomic_DNA"/>
</dbReference>
<comment type="caution">
    <text evidence="3">The sequence shown here is derived from an EMBL/GenBank/DDBJ whole genome shotgun (WGS) entry which is preliminary data.</text>
</comment>
<dbReference type="InterPro" id="IPR012337">
    <property type="entry name" value="RNaseH-like_sf"/>
</dbReference>
<dbReference type="PANTHER" id="PTHR45749:SF21">
    <property type="entry name" value="DUF4371 DOMAIN-CONTAINING PROTEIN"/>
    <property type="match status" value="1"/>
</dbReference>
<organism evidence="3 4">
    <name type="scientific">Rotaria socialis</name>
    <dbReference type="NCBI Taxonomy" id="392032"/>
    <lineage>
        <taxon>Eukaryota</taxon>
        <taxon>Metazoa</taxon>
        <taxon>Spiralia</taxon>
        <taxon>Gnathifera</taxon>
        <taxon>Rotifera</taxon>
        <taxon>Eurotatoria</taxon>
        <taxon>Bdelloidea</taxon>
        <taxon>Philodinida</taxon>
        <taxon>Philodinidae</taxon>
        <taxon>Rotaria</taxon>
    </lineage>
</organism>
<evidence type="ECO:0000259" key="2">
    <source>
        <dbReference type="Pfam" id="PF14291"/>
    </source>
</evidence>
<dbReference type="Pfam" id="PF14291">
    <property type="entry name" value="DUF4371"/>
    <property type="match status" value="1"/>
</dbReference>
<dbReference type="InterPro" id="IPR025398">
    <property type="entry name" value="DUF4371"/>
</dbReference>
<evidence type="ECO:0000313" key="3">
    <source>
        <dbReference type="EMBL" id="CAF4582433.1"/>
    </source>
</evidence>
<dbReference type="SUPFAM" id="SSF53098">
    <property type="entry name" value="Ribonuclease H-like"/>
    <property type="match status" value="1"/>
</dbReference>
<feature type="region of interest" description="Disordered" evidence="1">
    <location>
        <begin position="14"/>
        <end position="45"/>
    </location>
</feature>
<accession>A0A821AX45</accession>
<dbReference type="Proteomes" id="UP000663862">
    <property type="component" value="Unassembled WGS sequence"/>
</dbReference>
<evidence type="ECO:0000256" key="1">
    <source>
        <dbReference type="SAM" id="MobiDB-lite"/>
    </source>
</evidence>
<sequence length="703" mass="79382">MSKTNNLLTKYFKRDKKKVINESTTELTTAADEPNEDGGGSCSPKRLKLDKNNDLSILICSAAAAAPGPLTSPTSTRSTTPGPITSPTSTRSTTLGPLTSPTSTSSTTPGLLTSPTSTSSTTPTSLASHSERDPSHGSAVAKKFIFAGPYQPDLKFQTVDHRHFCRQWYSIYSWLEYSKIKDRAFCFICRLSYGTGKTDDWFSLTDKQHAKQAAENRAYLVEIIRTIVFLCKQGLAFRGHREHGQSFNKGDFLELLALRSLDNPLIKKNLNTLKFTDHKIQNEIIELLQQKILTKILNECRRAKYYSVMNDETTDISCHEQVSSVIRYVDDKLNVFEKFVGFERTASMTGEALCALLIKWLSKLDLKLENLVGQCYDGGSNMRGEYQGVSARLRQVASLGIYVHCNGHILNLCLIDVSARVPSVRNNFGVVSSLYNLIEGSAKRQQVFENIQKEAGLQALTVKQLCETRWTCRFECLKVILLRFNEIVTTLEVTAISDGFLLLNSLQSFDFIIHLFIMSEIYLLTNVLSKSLHYSNISLTDALVQVKITVDTLKSLRNEPEFERFYSEAMKLCDSNDIVPPKEIRKKKVPARFGGGVDAPAALNVKDHYRINIYYTILDTIIPAINGKFDENVLDIVILMEKLFLNKELLNDNEIQELSQHYSISYDDLKVEQRLYKTKMNDQKMNLSQATKFILENNFHIAF</sequence>
<name>A0A821AX45_9BILA</name>
<feature type="compositionally biased region" description="Low complexity" evidence="1">
    <location>
        <begin position="66"/>
        <end position="126"/>
    </location>
</feature>
<feature type="region of interest" description="Disordered" evidence="1">
    <location>
        <begin position="66"/>
        <end position="136"/>
    </location>
</feature>
<evidence type="ECO:0000313" key="4">
    <source>
        <dbReference type="Proteomes" id="UP000663862"/>
    </source>
</evidence>
<dbReference type="AlphaFoldDB" id="A0A821AX45"/>
<protein>
    <recommendedName>
        <fullName evidence="2">DUF4371 domain-containing protein</fullName>
    </recommendedName>
</protein>
<feature type="domain" description="DUF4371" evidence="2">
    <location>
        <begin position="212"/>
        <end position="388"/>
    </location>
</feature>
<dbReference type="PANTHER" id="PTHR45749">
    <property type="match status" value="1"/>
</dbReference>
<proteinExistence type="predicted"/>
<gene>
    <name evidence="3" type="ORF">TSG867_LOCUS26659</name>
</gene>